<dbReference type="Pfam" id="PF12950">
    <property type="entry name" value="TaqI_C"/>
    <property type="match status" value="1"/>
</dbReference>
<keyword evidence="3" id="KW-0808">Transferase</keyword>
<protein>
    <recommendedName>
        <fullName evidence="1">site-specific DNA-methyltransferase (adenine-specific)</fullName>
        <ecNumber evidence="1">2.1.1.72</ecNumber>
    </recommendedName>
</protein>
<dbReference type="EC" id="2.1.1.72" evidence="1"/>
<evidence type="ECO:0000256" key="2">
    <source>
        <dbReference type="ARBA" id="ARBA00022603"/>
    </source>
</evidence>
<evidence type="ECO:0000256" key="5">
    <source>
        <dbReference type="ARBA" id="ARBA00023125"/>
    </source>
</evidence>
<proteinExistence type="predicted"/>
<keyword evidence="2" id="KW-0489">Methyltransferase</keyword>
<organism evidence="8 9">
    <name type="scientific">Campylobacter gastrosuis</name>
    <dbReference type="NCBI Taxonomy" id="2974576"/>
    <lineage>
        <taxon>Bacteria</taxon>
        <taxon>Pseudomonadati</taxon>
        <taxon>Campylobacterota</taxon>
        <taxon>Epsilonproteobacteria</taxon>
        <taxon>Campylobacterales</taxon>
        <taxon>Campylobacteraceae</taxon>
        <taxon>Campylobacter</taxon>
    </lineage>
</organism>
<dbReference type="Proteomes" id="UP001173801">
    <property type="component" value="Unassembled WGS sequence"/>
</dbReference>
<evidence type="ECO:0000313" key="8">
    <source>
        <dbReference type="EMBL" id="MDL0088179.1"/>
    </source>
</evidence>
<sequence>MQRYYLNDKKEYIIYPYELINDKTQLIDEQTMQKNFPLTYNALSQIRDRLLARGSANMAYPSWYSLWNFRNIKNLGAKKLLTPDVCYGSSMCFDENGDFYHNDTSYALILKENYRQGYKFYLSILNSSLMWFFIKNTGSELRGEYFRFKTKFIEPFGLPKLENLADQEPFIKIADELISLNKSLQRQIDDFTRELGLDKLPTKLAKFYELGFDEFIKEFAKAKGLKFKDKLDERTFKNEWRAIFENDTAEISRLKASIAKFENELDDMVFLLYGLSDDEIAIVKG</sequence>
<dbReference type="InterPro" id="IPR050953">
    <property type="entry name" value="N4_N6_ade-DNA_methylase"/>
</dbReference>
<evidence type="ECO:0000256" key="1">
    <source>
        <dbReference type="ARBA" id="ARBA00011900"/>
    </source>
</evidence>
<dbReference type="PANTHER" id="PTHR33841">
    <property type="entry name" value="DNA METHYLTRANSFERASE YEEA-RELATED"/>
    <property type="match status" value="1"/>
</dbReference>
<comment type="catalytic activity">
    <reaction evidence="6">
        <text>a 2'-deoxyadenosine in DNA + S-adenosyl-L-methionine = an N(6)-methyl-2'-deoxyadenosine in DNA + S-adenosyl-L-homocysteine + H(+)</text>
        <dbReference type="Rhea" id="RHEA:15197"/>
        <dbReference type="Rhea" id="RHEA-COMP:12418"/>
        <dbReference type="Rhea" id="RHEA-COMP:12419"/>
        <dbReference type="ChEBI" id="CHEBI:15378"/>
        <dbReference type="ChEBI" id="CHEBI:57856"/>
        <dbReference type="ChEBI" id="CHEBI:59789"/>
        <dbReference type="ChEBI" id="CHEBI:90615"/>
        <dbReference type="ChEBI" id="CHEBI:90616"/>
        <dbReference type="EC" id="2.1.1.72"/>
    </reaction>
</comment>
<evidence type="ECO:0000256" key="3">
    <source>
        <dbReference type="ARBA" id="ARBA00022679"/>
    </source>
</evidence>
<keyword evidence="9" id="KW-1185">Reference proteome</keyword>
<accession>A0ABT7HMQ6</accession>
<feature type="domain" description="TaqI-like C-terminal specificity" evidence="7">
    <location>
        <begin position="3"/>
        <end position="155"/>
    </location>
</feature>
<evidence type="ECO:0000313" key="9">
    <source>
        <dbReference type="Proteomes" id="UP001173801"/>
    </source>
</evidence>
<evidence type="ECO:0000256" key="4">
    <source>
        <dbReference type="ARBA" id="ARBA00022747"/>
    </source>
</evidence>
<reference evidence="8" key="2">
    <citation type="journal article" date="2023" name="Microorganisms">
        <title>Isolation and Genomic Characteristics of Cat-Borne Campylobacter felis sp. nov. and Sheep-Borne Campylobacter ovis sp. nov.</title>
        <authorList>
            <person name="Wang H."/>
            <person name="Li Y."/>
            <person name="Gu Y."/>
            <person name="Zhou G."/>
            <person name="Chen X."/>
            <person name="Zhang X."/>
            <person name="Shao Z."/>
            <person name="Zhang J."/>
            <person name="Zhang M."/>
        </authorList>
    </citation>
    <scope>NUCLEOTIDE SEQUENCE</scope>
    <source>
        <strain evidence="8">PS10</strain>
    </source>
</reference>
<dbReference type="PANTHER" id="PTHR33841:SF6">
    <property type="entry name" value="TYPE II METHYLTRANSFERASE M.HINDII"/>
    <property type="match status" value="1"/>
</dbReference>
<comment type="caution">
    <text evidence="8">The sequence shown here is derived from an EMBL/GenBank/DDBJ whole genome shotgun (WGS) entry which is preliminary data.</text>
</comment>
<dbReference type="EMBL" id="JANURM010000002">
    <property type="protein sequence ID" value="MDL0088179.1"/>
    <property type="molecule type" value="Genomic_DNA"/>
</dbReference>
<dbReference type="RefSeq" id="WP_284937133.1">
    <property type="nucleotide sequence ID" value="NZ_JANURM010000002.1"/>
</dbReference>
<name>A0ABT7HMQ6_9BACT</name>
<keyword evidence="4" id="KW-0680">Restriction system</keyword>
<evidence type="ECO:0000259" key="7">
    <source>
        <dbReference type="Pfam" id="PF12950"/>
    </source>
</evidence>
<dbReference type="InterPro" id="IPR025931">
    <property type="entry name" value="TaqI_C"/>
</dbReference>
<gene>
    <name evidence="8" type="ORF">NYG85_02150</name>
</gene>
<reference evidence="8" key="1">
    <citation type="submission" date="2022-08" db="EMBL/GenBank/DDBJ databases">
        <authorList>
            <person name="Wang H."/>
        </authorList>
    </citation>
    <scope>NUCLEOTIDE SEQUENCE</scope>
    <source>
        <strain evidence="8">PS10</strain>
    </source>
</reference>
<keyword evidence="5" id="KW-0238">DNA-binding</keyword>
<evidence type="ECO:0000256" key="6">
    <source>
        <dbReference type="ARBA" id="ARBA00047942"/>
    </source>
</evidence>